<feature type="domain" description="DNA primase/polymerase bifunctional N-terminal" evidence="1">
    <location>
        <begin position="24"/>
        <end position="205"/>
    </location>
</feature>
<name>A0ABT6W564_9ACTN</name>
<protein>
    <submittedName>
        <fullName evidence="2">Bifunctional DNA primase/polymerase</fullName>
    </submittedName>
</protein>
<dbReference type="SMART" id="SM00943">
    <property type="entry name" value="Prim-Pol"/>
    <property type="match status" value="1"/>
</dbReference>
<evidence type="ECO:0000313" key="3">
    <source>
        <dbReference type="Proteomes" id="UP001156398"/>
    </source>
</evidence>
<dbReference type="Proteomes" id="UP001156398">
    <property type="component" value="Unassembled WGS sequence"/>
</dbReference>
<evidence type="ECO:0000313" key="2">
    <source>
        <dbReference type="EMBL" id="MDI5965072.1"/>
    </source>
</evidence>
<dbReference type="InterPro" id="IPR015330">
    <property type="entry name" value="DNA_primase/pol_bifunc_N"/>
</dbReference>
<comment type="caution">
    <text evidence="2">The sequence shown here is derived from an EMBL/GenBank/DDBJ whole genome shotgun (WGS) entry which is preliminary data.</text>
</comment>
<dbReference type="EMBL" id="JAAGKO020000030">
    <property type="protein sequence ID" value="MDI5965072.1"/>
    <property type="molecule type" value="Genomic_DNA"/>
</dbReference>
<dbReference type="RefSeq" id="WP_271322618.1">
    <property type="nucleotide sequence ID" value="NZ_JAAGKO020000030.1"/>
</dbReference>
<reference evidence="2 3" key="1">
    <citation type="submission" date="2023-05" db="EMBL/GenBank/DDBJ databases">
        <title>Streptantibioticus silvisoli sp. nov., acidotolerant actinomycetes 1 from pine litter.</title>
        <authorList>
            <person name="Swiecimska M."/>
            <person name="Golinska P."/>
            <person name="Sangal V."/>
            <person name="Wachnowicz B."/>
            <person name="Goodfellow M."/>
        </authorList>
    </citation>
    <scope>NUCLEOTIDE SEQUENCE [LARGE SCALE GENOMIC DNA]</scope>
    <source>
        <strain evidence="2 3">SL54</strain>
    </source>
</reference>
<keyword evidence="3" id="KW-1185">Reference proteome</keyword>
<proteinExistence type="predicted"/>
<evidence type="ECO:0000259" key="1">
    <source>
        <dbReference type="SMART" id="SM00943"/>
    </source>
</evidence>
<dbReference type="Pfam" id="PF09250">
    <property type="entry name" value="Prim-Pol"/>
    <property type="match status" value="1"/>
</dbReference>
<gene>
    <name evidence="2" type="ORF">POF43_020505</name>
</gene>
<sequence length="257" mass="26928">MATRTPPAPASAADTVAAHLLDAALRYAEDRHWDVVPGTWLTTVDGMPRCSCGHPACASPGAHPVDPGWAGLATGSTLTVRRLWSGQPLASVLLPTGRAFDALDVSEAAGCLALARLERLGVPLGPVLCTPTRRVVFFVLPGSASKFPARLRRLGRPPASIDLVVHAAGSHVVAPPTRVGSAGHTQWVREPTAENRWLPDAESLFNAMVYAVRASAGLDGGRRTLTPTPSWGRHQAGLTEVGVRGAVGGAGEFVRLR</sequence>
<organism evidence="2 3">
    <name type="scientific">Streptantibioticus silvisoli</name>
    <dbReference type="NCBI Taxonomy" id="2705255"/>
    <lineage>
        <taxon>Bacteria</taxon>
        <taxon>Bacillati</taxon>
        <taxon>Actinomycetota</taxon>
        <taxon>Actinomycetes</taxon>
        <taxon>Kitasatosporales</taxon>
        <taxon>Streptomycetaceae</taxon>
        <taxon>Streptantibioticus</taxon>
    </lineage>
</organism>
<accession>A0ABT6W564</accession>